<dbReference type="InterPro" id="IPR005290">
    <property type="entry name" value="Ribosomal_uS15_bac-type"/>
</dbReference>
<evidence type="ECO:0000256" key="1">
    <source>
        <dbReference type="ARBA" id="ARBA00008434"/>
    </source>
</evidence>
<dbReference type="GO" id="GO:1990904">
    <property type="term" value="C:ribonucleoprotein complex"/>
    <property type="evidence" value="ECO:0007669"/>
    <property type="project" value="UniProtKB-KW"/>
</dbReference>
<dbReference type="SUPFAM" id="SSF47060">
    <property type="entry name" value="S15/NS1 RNA-binding domain"/>
    <property type="match status" value="1"/>
</dbReference>
<dbReference type="SMART" id="SM01387">
    <property type="entry name" value="Ribosomal_S15"/>
    <property type="match status" value="1"/>
</dbReference>
<dbReference type="CDD" id="cd00353">
    <property type="entry name" value="Ribosomal_S15p_S13e"/>
    <property type="match status" value="1"/>
</dbReference>
<accession>A0AAD9IEE3</accession>
<dbReference type="EMBL" id="JASFZW010000009">
    <property type="protein sequence ID" value="KAK2076583.1"/>
    <property type="molecule type" value="Genomic_DNA"/>
</dbReference>
<dbReference type="GO" id="GO:0005737">
    <property type="term" value="C:cytoplasm"/>
    <property type="evidence" value="ECO:0007669"/>
    <property type="project" value="UniProtKB-ARBA"/>
</dbReference>
<evidence type="ECO:0000256" key="2">
    <source>
        <dbReference type="ARBA" id="ARBA00022980"/>
    </source>
</evidence>
<dbReference type="GO" id="GO:0006412">
    <property type="term" value="P:translation"/>
    <property type="evidence" value="ECO:0007669"/>
    <property type="project" value="InterPro"/>
</dbReference>
<dbReference type="Pfam" id="PF00312">
    <property type="entry name" value="Ribosomal_S15"/>
    <property type="match status" value="1"/>
</dbReference>
<keyword evidence="3 4" id="KW-0687">Ribonucleoprotein</keyword>
<gene>
    <name evidence="6" type="ORF">QBZ16_005343</name>
</gene>
<comment type="caution">
    <text evidence="6">The sequence shown here is derived from an EMBL/GenBank/DDBJ whole genome shotgun (WGS) entry which is preliminary data.</text>
</comment>
<keyword evidence="2 4" id="KW-0689">Ribosomal protein</keyword>
<dbReference type="PROSITE" id="PS00362">
    <property type="entry name" value="RIBOSOMAL_S15"/>
    <property type="match status" value="1"/>
</dbReference>
<reference evidence="6" key="1">
    <citation type="submission" date="2021-01" db="EMBL/GenBank/DDBJ databases">
        <authorList>
            <person name="Eckstrom K.M.E."/>
        </authorList>
    </citation>
    <scope>NUCLEOTIDE SEQUENCE</scope>
    <source>
        <strain evidence="6">UVCC 0001</strain>
    </source>
</reference>
<evidence type="ECO:0000313" key="7">
    <source>
        <dbReference type="Proteomes" id="UP001255856"/>
    </source>
</evidence>
<dbReference type="GO" id="GO:0005840">
    <property type="term" value="C:ribosome"/>
    <property type="evidence" value="ECO:0007669"/>
    <property type="project" value="UniProtKB-KW"/>
</dbReference>
<dbReference type="Gene3D" id="1.10.287.10">
    <property type="entry name" value="S15/NS1, RNA-binding"/>
    <property type="match status" value="1"/>
</dbReference>
<dbReference type="PANTHER" id="PTHR23321:SF26">
    <property type="entry name" value="SMALL RIBOSOMAL SUBUNIT PROTEIN US15M"/>
    <property type="match status" value="1"/>
</dbReference>
<dbReference type="InterPro" id="IPR009068">
    <property type="entry name" value="uS15_NS1_RNA-bd_sf"/>
</dbReference>
<organism evidence="6 7">
    <name type="scientific">Prototheca wickerhamii</name>
    <dbReference type="NCBI Taxonomy" id="3111"/>
    <lineage>
        <taxon>Eukaryota</taxon>
        <taxon>Viridiplantae</taxon>
        <taxon>Chlorophyta</taxon>
        <taxon>core chlorophytes</taxon>
        <taxon>Trebouxiophyceae</taxon>
        <taxon>Chlorellales</taxon>
        <taxon>Chlorellaceae</taxon>
        <taxon>Prototheca</taxon>
    </lineage>
</organism>
<evidence type="ECO:0000256" key="4">
    <source>
        <dbReference type="RuleBase" id="RU003919"/>
    </source>
</evidence>
<comment type="similarity">
    <text evidence="1 4">Belongs to the universal ribosomal protein uS15 family.</text>
</comment>
<dbReference type="GO" id="GO:0003735">
    <property type="term" value="F:structural constituent of ribosome"/>
    <property type="evidence" value="ECO:0007669"/>
    <property type="project" value="InterPro"/>
</dbReference>
<dbReference type="InterPro" id="IPR000589">
    <property type="entry name" value="Ribosomal_uS15"/>
</dbReference>
<evidence type="ECO:0000256" key="3">
    <source>
        <dbReference type="ARBA" id="ARBA00023274"/>
    </source>
</evidence>
<sequence length="98" mass="11209">MARVSLSPLLSVARAFARLTKKIADLAEHLQEHRKDHAARRGLQGMLNQRRALLQYLRGSNFDAYAMTISKLGLKDNYAKHDRFSTRYKPLVRAQASQ</sequence>
<proteinExistence type="inferred from homology"/>
<protein>
    <recommendedName>
        <fullName evidence="5">30S ribosomal protein S15</fullName>
    </recommendedName>
</protein>
<evidence type="ECO:0000313" key="6">
    <source>
        <dbReference type="EMBL" id="KAK2076583.1"/>
    </source>
</evidence>
<dbReference type="PANTHER" id="PTHR23321">
    <property type="entry name" value="RIBOSOMAL PROTEIN S15, BACTERIAL AND ORGANELLAR"/>
    <property type="match status" value="1"/>
</dbReference>
<keyword evidence="7" id="KW-1185">Reference proteome</keyword>
<name>A0AAD9IEE3_PROWI</name>
<dbReference type="AlphaFoldDB" id="A0AAD9IEE3"/>
<dbReference type="Proteomes" id="UP001255856">
    <property type="component" value="Unassembled WGS sequence"/>
</dbReference>
<dbReference type="NCBIfam" id="TIGR00952">
    <property type="entry name" value="S15_bact"/>
    <property type="match status" value="1"/>
</dbReference>
<evidence type="ECO:0000256" key="5">
    <source>
        <dbReference type="RuleBase" id="RU003920"/>
    </source>
</evidence>